<protein>
    <submittedName>
        <fullName evidence="3">Uncharacterized protein LOC111022954</fullName>
    </submittedName>
</protein>
<evidence type="ECO:0000256" key="1">
    <source>
        <dbReference type="SAM" id="MobiDB-lite"/>
    </source>
</evidence>
<dbReference type="PANTHER" id="PTHR31973:SF187">
    <property type="entry name" value="MUTATOR TRANSPOSASE MUDRA PROTEIN"/>
    <property type="match status" value="1"/>
</dbReference>
<feature type="compositionally biased region" description="Low complexity" evidence="1">
    <location>
        <begin position="91"/>
        <end position="104"/>
    </location>
</feature>
<name>A0A6J1DP00_MOMCH</name>
<sequence>MTPTSKWEKTLWRKLLARDDSVDAENHLHFAVEMDARVFITFGGEWNDSEKDYVGGRMRGLTVDSQNVSSSCMPIACIPSFQRPTDPIPSFPSSSSNPSSSQQPHLYYGHLGHDIAGLTPLESDVVPCNLGDDRVCVWNMPGLWNDNQDESDESYDSLGKSEEGDYEAEFMNDDYDDARDEKFEPDVEQVQVEIRRDEVVVLQMGCDGLIGQPNDEKLQLIVQSSGTNDVKEGKVFDTKKELSLRKHLVAMPLNFQFKVKKSTPELYILRCVDSSCTWRLRAIKLMDCNLFKIKKYYSIHTCNGEVLKQDHRQAKNWVVRHLVQAKFTDVSCTYRPKDIIQDMRKEYGVNLSYDKAWQSTEEALRLIRGDPTTSYGLLPAYGFLACIRPVLVVDGAHLKGKFRWVLLTASGADANNQIYPVAFVIVDSALDVVNNLVFVSDRHQTICKAIDKVFSTAFHCFCIQHIKTNLLAKFKVDAKALEELFLKAAKAYQESYFNSIWAQLGAYPGMREYLDDIGKERWTRCFQTELRYTQMTSNNAESVNALFRHACSLPVTALLDHIREPIFPISHVSTWKSSPDFVDIPAEAPDLVPRVGKRQSVRIPPRARWAKQKFLW</sequence>
<dbReference type="KEGG" id="mcha:111022954"/>
<gene>
    <name evidence="3" type="primary">LOC111022954</name>
</gene>
<feature type="region of interest" description="Disordered" evidence="1">
    <location>
        <begin position="86"/>
        <end position="106"/>
    </location>
</feature>
<evidence type="ECO:0000313" key="3">
    <source>
        <dbReference type="RefSeq" id="XP_022155970.1"/>
    </source>
</evidence>
<keyword evidence="2" id="KW-1185">Reference proteome</keyword>
<dbReference type="GeneID" id="111022954"/>
<proteinExistence type="predicted"/>
<dbReference type="PANTHER" id="PTHR31973">
    <property type="entry name" value="POLYPROTEIN, PUTATIVE-RELATED"/>
    <property type="match status" value="1"/>
</dbReference>
<reference evidence="3" key="1">
    <citation type="submission" date="2025-08" db="UniProtKB">
        <authorList>
            <consortium name="RefSeq"/>
        </authorList>
    </citation>
    <scope>IDENTIFICATION</scope>
    <source>
        <strain evidence="3">OHB3-1</strain>
    </source>
</reference>
<dbReference type="RefSeq" id="XP_022155970.1">
    <property type="nucleotide sequence ID" value="XM_022300278.1"/>
</dbReference>
<dbReference type="Proteomes" id="UP000504603">
    <property type="component" value="Unplaced"/>
</dbReference>
<accession>A0A6J1DP00</accession>
<dbReference type="AlphaFoldDB" id="A0A6J1DP00"/>
<organism evidence="2 3">
    <name type="scientific">Momordica charantia</name>
    <name type="common">Bitter gourd</name>
    <name type="synonym">Balsam pear</name>
    <dbReference type="NCBI Taxonomy" id="3673"/>
    <lineage>
        <taxon>Eukaryota</taxon>
        <taxon>Viridiplantae</taxon>
        <taxon>Streptophyta</taxon>
        <taxon>Embryophyta</taxon>
        <taxon>Tracheophyta</taxon>
        <taxon>Spermatophyta</taxon>
        <taxon>Magnoliopsida</taxon>
        <taxon>eudicotyledons</taxon>
        <taxon>Gunneridae</taxon>
        <taxon>Pentapetalae</taxon>
        <taxon>rosids</taxon>
        <taxon>fabids</taxon>
        <taxon>Cucurbitales</taxon>
        <taxon>Cucurbitaceae</taxon>
        <taxon>Momordiceae</taxon>
        <taxon>Momordica</taxon>
    </lineage>
</organism>
<evidence type="ECO:0000313" key="2">
    <source>
        <dbReference type="Proteomes" id="UP000504603"/>
    </source>
</evidence>